<proteinExistence type="predicted"/>
<dbReference type="PRINTS" id="PR00983">
    <property type="entry name" value="TRNASYNTHCYS"/>
</dbReference>
<evidence type="ECO:0000256" key="3">
    <source>
        <dbReference type="ARBA" id="ARBA00022598"/>
    </source>
</evidence>
<keyword evidence="3 9" id="KW-0436">Ligase</keyword>
<dbReference type="GO" id="GO:0006423">
    <property type="term" value="P:cysteinyl-tRNA aminoacylation"/>
    <property type="evidence" value="ECO:0007669"/>
    <property type="project" value="TreeGrafter"/>
</dbReference>
<keyword evidence="4" id="KW-0479">Metal-binding</keyword>
<dbReference type="KEGG" id="mcit:NCTC10181_00226"/>
<dbReference type="SUPFAM" id="SSF47323">
    <property type="entry name" value="Anticodon-binding domain of a subclass of class I aminoacyl-tRNA synthetases"/>
    <property type="match status" value="1"/>
</dbReference>
<keyword evidence="6" id="KW-0862">Zinc</keyword>
<evidence type="ECO:0000256" key="5">
    <source>
        <dbReference type="ARBA" id="ARBA00022741"/>
    </source>
</evidence>
<gene>
    <name evidence="9" type="primary">cysS</name>
    <name evidence="9" type="ORF">NCTC10181_00226</name>
</gene>
<keyword evidence="5" id="KW-0547">Nucleotide-binding</keyword>
<protein>
    <submittedName>
        <fullName evidence="9">Cysteine--tRNA ligase</fullName>
        <ecNumber evidence="9">6.1.1.16</ecNumber>
    </submittedName>
</protein>
<dbReference type="GO" id="GO:0005829">
    <property type="term" value="C:cytosol"/>
    <property type="evidence" value="ECO:0007669"/>
    <property type="project" value="TreeGrafter"/>
</dbReference>
<evidence type="ECO:0000313" key="9">
    <source>
        <dbReference type="EMBL" id="VEU74389.1"/>
    </source>
</evidence>
<dbReference type="Gene3D" id="3.40.50.620">
    <property type="entry name" value="HUPs"/>
    <property type="match status" value="1"/>
</dbReference>
<dbReference type="SUPFAM" id="SSF52374">
    <property type="entry name" value="Nucleotidylyl transferase"/>
    <property type="match status" value="1"/>
</dbReference>
<sequence>MSYKIYVCGPTVYNSVHIGNIRPILSMDLILKAARNLGKNFYFVHNITDIDDKIIARAIQENVTEKEIATKYANEYLFLLKQLNINTISKIEYVTENLDHIDNFIKNLIISKNAYVDKEHNVWFNVGKNQKDYGVVSKQKLEHMIFEDNQYQKAHPADFALWKTNTVGVKYPSSFGQGRPGWHTECCVIIYKNFGSQGVDIHGGGMDLTFPHHENENIQFQSLTGNQIAKKWLRTGTLNLNGIKMSKSLNNVVLAKDFIKAHGADVYKFILLMNSITGIINLDENAINNAKKLINRLRKIYFRVFKSQISNIVYDQFLYNEAMNFILELNFSKFMSLIHDLVKKSDQNPQFAITLIKIFDSMDFDFKNFDYKECLILYQQWEQLNSQKKYQQSDQIRSLLIKKGIF</sequence>
<evidence type="ECO:0000259" key="8">
    <source>
        <dbReference type="Pfam" id="PF01406"/>
    </source>
</evidence>
<comment type="cofactor">
    <cofactor evidence="1">
        <name>Zn(2+)</name>
        <dbReference type="ChEBI" id="CHEBI:29105"/>
    </cofactor>
</comment>
<keyword evidence="7" id="KW-0067">ATP-binding</keyword>
<evidence type="ECO:0000313" key="10">
    <source>
        <dbReference type="Proteomes" id="UP000290985"/>
    </source>
</evidence>
<evidence type="ECO:0000256" key="1">
    <source>
        <dbReference type="ARBA" id="ARBA00001947"/>
    </source>
</evidence>
<dbReference type="GO" id="GO:0005524">
    <property type="term" value="F:ATP binding"/>
    <property type="evidence" value="ECO:0007669"/>
    <property type="project" value="UniProtKB-KW"/>
</dbReference>
<dbReference type="GO" id="GO:0004817">
    <property type="term" value="F:cysteine-tRNA ligase activity"/>
    <property type="evidence" value="ECO:0007669"/>
    <property type="project" value="UniProtKB-EC"/>
</dbReference>
<reference evidence="9 10" key="1">
    <citation type="submission" date="2019-01" db="EMBL/GenBank/DDBJ databases">
        <authorList>
            <consortium name="Pathogen Informatics"/>
        </authorList>
    </citation>
    <scope>NUCLEOTIDE SEQUENCE [LARGE SCALE GENOMIC DNA]</scope>
    <source>
        <strain evidence="9 10">NCTC10181</strain>
    </source>
</reference>
<evidence type="ECO:0000256" key="2">
    <source>
        <dbReference type="ARBA" id="ARBA00011245"/>
    </source>
</evidence>
<dbReference type="InterPro" id="IPR024909">
    <property type="entry name" value="Cys-tRNA/MSH_ligase"/>
</dbReference>
<feature type="domain" description="tRNA synthetases class I catalytic" evidence="8">
    <location>
        <begin position="4"/>
        <end position="291"/>
    </location>
</feature>
<organism evidence="9 10">
    <name type="scientific">Mycoplasmopsis citelli</name>
    <dbReference type="NCBI Taxonomy" id="171281"/>
    <lineage>
        <taxon>Bacteria</taxon>
        <taxon>Bacillati</taxon>
        <taxon>Mycoplasmatota</taxon>
        <taxon>Mycoplasmoidales</taxon>
        <taxon>Metamycoplasmataceae</taxon>
        <taxon>Mycoplasmopsis</taxon>
    </lineage>
</organism>
<evidence type="ECO:0000256" key="6">
    <source>
        <dbReference type="ARBA" id="ARBA00022833"/>
    </source>
</evidence>
<dbReference type="RefSeq" id="WP_129725225.1">
    <property type="nucleotide sequence ID" value="NZ_LR215036.1"/>
</dbReference>
<dbReference type="PANTHER" id="PTHR10890:SF3">
    <property type="entry name" value="CYSTEINE--TRNA LIGASE, CYTOPLASMIC"/>
    <property type="match status" value="1"/>
</dbReference>
<dbReference type="EC" id="6.1.1.16" evidence="9"/>
<dbReference type="EMBL" id="LR215036">
    <property type="protein sequence ID" value="VEU74389.1"/>
    <property type="molecule type" value="Genomic_DNA"/>
</dbReference>
<dbReference type="InterPro" id="IPR009080">
    <property type="entry name" value="tRNAsynth_Ia_anticodon-bd"/>
</dbReference>
<evidence type="ECO:0000256" key="7">
    <source>
        <dbReference type="ARBA" id="ARBA00022840"/>
    </source>
</evidence>
<dbReference type="OrthoDB" id="9815130at2"/>
<dbReference type="PANTHER" id="PTHR10890">
    <property type="entry name" value="CYSTEINYL-TRNA SYNTHETASE"/>
    <property type="match status" value="1"/>
</dbReference>
<dbReference type="InterPro" id="IPR032678">
    <property type="entry name" value="tRNA-synt_1_cat_dom"/>
</dbReference>
<accession>A0A449B1B1</accession>
<evidence type="ECO:0000256" key="4">
    <source>
        <dbReference type="ARBA" id="ARBA00022723"/>
    </source>
</evidence>
<dbReference type="Proteomes" id="UP000290985">
    <property type="component" value="Chromosome"/>
</dbReference>
<comment type="subunit">
    <text evidence="2">Monomer.</text>
</comment>
<dbReference type="GO" id="GO:0046872">
    <property type="term" value="F:metal ion binding"/>
    <property type="evidence" value="ECO:0007669"/>
    <property type="project" value="UniProtKB-KW"/>
</dbReference>
<dbReference type="Pfam" id="PF01406">
    <property type="entry name" value="tRNA-synt_1e"/>
    <property type="match status" value="1"/>
</dbReference>
<name>A0A449B1B1_9BACT</name>
<dbReference type="AlphaFoldDB" id="A0A449B1B1"/>
<keyword evidence="10" id="KW-1185">Reference proteome</keyword>
<dbReference type="InterPro" id="IPR014729">
    <property type="entry name" value="Rossmann-like_a/b/a_fold"/>
</dbReference>